<proteinExistence type="predicted"/>
<dbReference type="STRING" id="89187.ISM_14650"/>
<accession>A3SNS4</accession>
<dbReference type="Proteomes" id="UP000005954">
    <property type="component" value="Unassembled WGS sequence"/>
</dbReference>
<dbReference type="RefSeq" id="WP_009814939.1">
    <property type="nucleotide sequence ID" value="NZ_CH724156.1"/>
</dbReference>
<comment type="caution">
    <text evidence="1">The sequence shown here is derived from an EMBL/GenBank/DDBJ whole genome shotgun (WGS) entry which is preliminary data.</text>
</comment>
<dbReference type="EMBL" id="AALY01000002">
    <property type="protein sequence ID" value="EAP76114.1"/>
    <property type="molecule type" value="Genomic_DNA"/>
</dbReference>
<evidence type="ECO:0000313" key="2">
    <source>
        <dbReference type="Proteomes" id="UP000005954"/>
    </source>
</evidence>
<dbReference type="PANTHER" id="PTHR40267:SF1">
    <property type="entry name" value="BLR3294 PROTEIN"/>
    <property type="match status" value="1"/>
</dbReference>
<dbReference type="AlphaFoldDB" id="A3SNS4"/>
<dbReference type="OrthoDB" id="9816064at2"/>
<dbReference type="InterPro" id="IPR053714">
    <property type="entry name" value="Iso_Racemase_Enz_sf"/>
</dbReference>
<reference evidence="1 2" key="1">
    <citation type="submission" date="2005-12" db="EMBL/GenBank/DDBJ databases">
        <authorList>
            <person name="Moran M.A."/>
            <person name="Ferriera S."/>
            <person name="Johnson J."/>
            <person name="Kravitz S."/>
            <person name="Halpern A."/>
            <person name="Remington K."/>
            <person name="Beeson K."/>
            <person name="Tran B."/>
            <person name="Rogers Y.-H."/>
            <person name="Friedman R."/>
            <person name="Venter J.C."/>
        </authorList>
    </citation>
    <scope>NUCLEOTIDE SEQUENCE [LARGE SCALE GENOMIC DNA]</scope>
    <source>
        <strain evidence="2">ATCC BAA-591 / DSM 15170 / ISM</strain>
    </source>
</reference>
<gene>
    <name evidence="1" type="ORF">ISM_14650</name>
</gene>
<dbReference type="Pfam" id="PF17645">
    <property type="entry name" value="Amdase"/>
    <property type="match status" value="1"/>
</dbReference>
<protein>
    <submittedName>
        <fullName evidence="1">Asp/Glu/Hydantoin racemase family protein</fullName>
    </submittedName>
</protein>
<dbReference type="InterPro" id="IPR026286">
    <property type="entry name" value="MaiA/AMDase"/>
</dbReference>
<dbReference type="HOGENOM" id="CLU_068086_3_0_5"/>
<dbReference type="eggNOG" id="COG3473">
    <property type="taxonomic scope" value="Bacteria"/>
</dbReference>
<name>A3SNS4_ROSNI</name>
<organism evidence="1 2">
    <name type="scientific">Roseovarius nubinhibens (strain ATCC BAA-591 / DSM 15170 / ISM)</name>
    <dbReference type="NCBI Taxonomy" id="89187"/>
    <lineage>
        <taxon>Bacteria</taxon>
        <taxon>Pseudomonadati</taxon>
        <taxon>Pseudomonadota</taxon>
        <taxon>Alphaproteobacteria</taxon>
        <taxon>Rhodobacterales</taxon>
        <taxon>Roseobacteraceae</taxon>
        <taxon>Roseovarius</taxon>
    </lineage>
</organism>
<dbReference type="PANTHER" id="PTHR40267">
    <property type="entry name" value="BLR3294 PROTEIN"/>
    <property type="match status" value="1"/>
</dbReference>
<keyword evidence="2" id="KW-1185">Reference proteome</keyword>
<sequence length="242" mass="25346">MRCDLDAGAGGGARLGLIVLSTDESLEHEMGQIAQGRVNMLHSRIPSIPEVTPETLRVMAGHMTGVAELLPQGLAALGYGCTSGSVMIGGDEVARLIQLAHPGVPVTNPMQAVIKGLKALGAQRIALVSPYLPSVTAPMRAHMADHGIEVIHEISFGEGDDRRVARISEASTRAAMLKAGRAKGVEAVFSSCTNLRSFGVIEAVEAALDLPVISSNLALGWDLMRLGGQAARGWGPGRLFQL</sequence>
<evidence type="ECO:0000313" key="1">
    <source>
        <dbReference type="EMBL" id="EAP76114.1"/>
    </source>
</evidence>
<dbReference type="Gene3D" id="3.40.50.12500">
    <property type="match status" value="1"/>
</dbReference>
<dbReference type="PIRSF" id="PIRSF015736">
    <property type="entry name" value="MI"/>
    <property type="match status" value="1"/>
</dbReference>